<organism evidence="1 2">
    <name type="scientific">Panagrolaimus sp. ES5</name>
    <dbReference type="NCBI Taxonomy" id="591445"/>
    <lineage>
        <taxon>Eukaryota</taxon>
        <taxon>Metazoa</taxon>
        <taxon>Ecdysozoa</taxon>
        <taxon>Nematoda</taxon>
        <taxon>Chromadorea</taxon>
        <taxon>Rhabditida</taxon>
        <taxon>Tylenchina</taxon>
        <taxon>Panagrolaimomorpha</taxon>
        <taxon>Panagrolaimoidea</taxon>
        <taxon>Panagrolaimidae</taxon>
        <taxon>Panagrolaimus</taxon>
    </lineage>
</organism>
<protein>
    <submittedName>
        <fullName evidence="2">Decapping nuclease</fullName>
    </submittedName>
</protein>
<accession>A0AC34FGG5</accession>
<evidence type="ECO:0000313" key="2">
    <source>
        <dbReference type="WBParaSite" id="ES5_v2.g16283.t1"/>
    </source>
</evidence>
<sequence>MAAIINKQSGILLKKSSRSNLTATSFETQLVNTFFIGQNHPIDYSSTLQKVLKEEFNVEENHVEIDLNAGNNKLVDNIRTLSFDLLLDYLIDQRKHCNKNLEELVHGASIVCRRGVLIKLINAEYHEKGEFKFAVKKFCGIYFIKEISTETYQKNNIRRAGDPHCFLPKFKNLIISPFNNANYVPPKENSTWEQMQGLYLCDLSMMGNDARRLKIFYGTEIDAFDTENNAIGIKLQRGDFSNDKTLNSPFMIDKIRKCFLVFEMSTTPAAPPIRVGALCSTRVREPYYNSIKLHPHLIDDYVLTREREIIIGKKTHKYLVEKYLSDEELITFDLSEGFETYDPKPSDEGLSAVLQYILKKAEPGQSLKEVIHEADFVCYRGNLTKISASPYEQGGIGWKFAITKFKDTFFFMELDTDTRIEERKKATPKEKMFEFWGHKFETYIFAKEGEEPTPKDPVSTWEEMGAFFVTSFPENGEKEPEIKVFYSAEMDGLDSEGKHVEVKTQFKNLFIGRFFSKKAMKWYIQSKLVGIDDVVVGFRTESGIVNKVKKVNLEGLEQKCKEWKSDVCFRTCQHVFNQIRHFYNQQIKAGEMLIVERKPDSLMVEYQVVPENTYAVLTEEFKNHFAPTTASVAATKEKKERKRENSQSLGESEGESTPKKACI</sequence>
<proteinExistence type="predicted"/>
<evidence type="ECO:0000313" key="1">
    <source>
        <dbReference type="Proteomes" id="UP000887579"/>
    </source>
</evidence>
<dbReference type="WBParaSite" id="ES5_v2.g16283.t1">
    <property type="protein sequence ID" value="ES5_v2.g16283.t1"/>
    <property type="gene ID" value="ES5_v2.g16283"/>
</dbReference>
<reference evidence="2" key="1">
    <citation type="submission" date="2022-11" db="UniProtKB">
        <authorList>
            <consortium name="WormBaseParasite"/>
        </authorList>
    </citation>
    <scope>IDENTIFICATION</scope>
</reference>
<name>A0AC34FGG5_9BILA</name>
<dbReference type="Proteomes" id="UP000887579">
    <property type="component" value="Unplaced"/>
</dbReference>